<dbReference type="InterPro" id="IPR005084">
    <property type="entry name" value="CBM6"/>
</dbReference>
<dbReference type="SUPFAM" id="SSF49785">
    <property type="entry name" value="Galactose-binding domain-like"/>
    <property type="match status" value="1"/>
</dbReference>
<keyword evidence="3" id="KW-0812">Transmembrane</keyword>
<dbReference type="GO" id="GO:0030246">
    <property type="term" value="F:carbohydrate binding"/>
    <property type="evidence" value="ECO:0007669"/>
    <property type="project" value="InterPro"/>
</dbReference>
<dbReference type="InterPro" id="IPR008929">
    <property type="entry name" value="Chondroitin_lyas"/>
</dbReference>
<name>A0A6C2U043_PONDE</name>
<keyword evidence="3" id="KW-0472">Membrane</keyword>
<dbReference type="Gene3D" id="1.50.10.100">
    <property type="entry name" value="Chondroitin AC/alginate lyase"/>
    <property type="match status" value="1"/>
</dbReference>
<keyword evidence="7" id="KW-1185">Reference proteome</keyword>
<dbReference type="AlphaFoldDB" id="A0A6C2U043"/>
<organism evidence="6 7">
    <name type="scientific">Pontiella desulfatans</name>
    <dbReference type="NCBI Taxonomy" id="2750659"/>
    <lineage>
        <taxon>Bacteria</taxon>
        <taxon>Pseudomonadati</taxon>
        <taxon>Kiritimatiellota</taxon>
        <taxon>Kiritimatiellia</taxon>
        <taxon>Kiritimatiellales</taxon>
        <taxon>Pontiellaceae</taxon>
        <taxon>Pontiella</taxon>
    </lineage>
</organism>
<dbReference type="InterPro" id="IPR008979">
    <property type="entry name" value="Galactose-bd-like_sf"/>
</dbReference>
<protein>
    <recommendedName>
        <fullName evidence="5">CBM6 domain-containing protein</fullName>
    </recommendedName>
</protein>
<feature type="domain" description="CBM6" evidence="5">
    <location>
        <begin position="473"/>
        <end position="616"/>
    </location>
</feature>
<evidence type="ECO:0000256" key="4">
    <source>
        <dbReference type="SAM" id="SignalP"/>
    </source>
</evidence>
<dbReference type="PROSITE" id="PS51175">
    <property type="entry name" value="CBM6"/>
    <property type="match status" value="1"/>
</dbReference>
<feature type="chain" id="PRO_5025612511" description="CBM6 domain-containing protein" evidence="4">
    <location>
        <begin position="26"/>
        <end position="696"/>
    </location>
</feature>
<keyword evidence="2" id="KW-0456">Lyase</keyword>
<keyword evidence="3" id="KW-1133">Transmembrane helix</keyword>
<evidence type="ECO:0000259" key="5">
    <source>
        <dbReference type="PROSITE" id="PS51175"/>
    </source>
</evidence>
<evidence type="ECO:0000313" key="6">
    <source>
        <dbReference type="EMBL" id="VGO13189.1"/>
    </source>
</evidence>
<dbReference type="GO" id="GO:0042597">
    <property type="term" value="C:periplasmic space"/>
    <property type="evidence" value="ECO:0007669"/>
    <property type="project" value="InterPro"/>
</dbReference>
<sequence length="696" mass="78786">MKFRMLTCYSLLFLAAVASGSSVMAERTFVHPGCLHKRSDLDRMKYMVETKAEPYWSTFKQLKEFPKARFDYTVLGDPSMTETQPNKGAFISDTTAAYLNALMWYITGDERHAQKCVEIFNAWQNIRQTSGFALNSGNRPWKMIEGAEIIRSTYDGWAEEDIEKFKAMLVYPGYSTTKIPEGDTSFYWNILNGDPGRHGNQDAIAFRAMISMAVFLDNEIMFDRALNYYKGLPHRPDDLPYASGPGVSTEEIGDNPYFTTYKSKRETREEDYGFNGTLDHYFWENGQCQESSRDQQHSYFGLSIFQMMAEVAWNQGDPAWNYLDNRLLKAFEFSARYNTSFIKSYPDQPAPWEPTVESGEFIERKDRTGRWKSKAINPYFEGDFERLSRGKFTEHRPIYEQAWAHFDVRMGQGDQAVWTKRSLDLVGIEGNGWNTDHPGWGGLTFRRPDGCAGDPVQGFSDGVPTFGIHVLPAAIEAENYDWFPMSGNGRTYYDSTEGNRGKAYRNDDVDIVALPGGGHALSELTDGEWLAYTVYVPKTGKYDLSVRYRAREEGKVRFEFQGKVATDVVTLPVTEEPAWSTYSVARQVPIEQGVQQMKVSVSGSNAACIMDQLIVEESKNVGEPVVVKAPAAEKPAVVELPEVPTAAEVIPEETRQRSSLRTLWADGNQWVLAGAVALAVGLFVGLLRPKKRKKRR</sequence>
<dbReference type="RefSeq" id="WP_168442099.1">
    <property type="nucleotide sequence ID" value="NZ_CAAHFG010000001.1"/>
</dbReference>
<dbReference type="InterPro" id="IPR041342">
    <property type="entry name" value="CBM35"/>
</dbReference>
<gene>
    <name evidence="6" type="ORF">PDESU_01743</name>
</gene>
<evidence type="ECO:0000256" key="1">
    <source>
        <dbReference type="ARBA" id="ARBA00022729"/>
    </source>
</evidence>
<feature type="signal peptide" evidence="4">
    <location>
        <begin position="1"/>
        <end position="25"/>
    </location>
</feature>
<dbReference type="Gene3D" id="2.60.120.260">
    <property type="entry name" value="Galactose-binding domain-like"/>
    <property type="match status" value="1"/>
</dbReference>
<dbReference type="Proteomes" id="UP000366872">
    <property type="component" value="Unassembled WGS sequence"/>
</dbReference>
<evidence type="ECO:0000256" key="3">
    <source>
        <dbReference type="SAM" id="Phobius"/>
    </source>
</evidence>
<dbReference type="CDD" id="cd04080">
    <property type="entry name" value="CBM6_cellulase-like"/>
    <property type="match status" value="1"/>
</dbReference>
<dbReference type="InterPro" id="IPR008397">
    <property type="entry name" value="Alginate_lyase_dom"/>
</dbReference>
<dbReference type="SUPFAM" id="SSF48230">
    <property type="entry name" value="Chondroitin AC/alginate lyase"/>
    <property type="match status" value="1"/>
</dbReference>
<evidence type="ECO:0000313" key="7">
    <source>
        <dbReference type="Proteomes" id="UP000366872"/>
    </source>
</evidence>
<dbReference type="Pfam" id="PF18099">
    <property type="entry name" value="CBM_35_2"/>
    <property type="match status" value="1"/>
</dbReference>
<feature type="transmembrane region" description="Helical" evidence="3">
    <location>
        <begin position="670"/>
        <end position="687"/>
    </location>
</feature>
<evidence type="ECO:0000256" key="2">
    <source>
        <dbReference type="ARBA" id="ARBA00023239"/>
    </source>
</evidence>
<dbReference type="Pfam" id="PF05426">
    <property type="entry name" value="Alginate_lyase"/>
    <property type="match status" value="1"/>
</dbReference>
<dbReference type="EMBL" id="CAAHFG010000001">
    <property type="protein sequence ID" value="VGO13189.1"/>
    <property type="molecule type" value="Genomic_DNA"/>
</dbReference>
<keyword evidence="1 4" id="KW-0732">Signal</keyword>
<accession>A0A6C2U043</accession>
<dbReference type="GO" id="GO:0016829">
    <property type="term" value="F:lyase activity"/>
    <property type="evidence" value="ECO:0007669"/>
    <property type="project" value="UniProtKB-KW"/>
</dbReference>
<reference evidence="6 7" key="1">
    <citation type="submission" date="2019-04" db="EMBL/GenBank/DDBJ databases">
        <authorList>
            <person name="Van Vliet M D."/>
        </authorList>
    </citation>
    <scope>NUCLEOTIDE SEQUENCE [LARGE SCALE GENOMIC DNA]</scope>
    <source>
        <strain evidence="6 7">F1</strain>
    </source>
</reference>
<proteinExistence type="predicted"/>